<sequence>MEVTLLFFKEKIVTALMGTPGERGGGDSGGGKKPGLWRRFGKSFKWRRRRRRARPPRWARPPPPAEGGGEENSLSCLEG</sequence>
<organism evidence="2 3">
    <name type="scientific">Ficus carica</name>
    <name type="common">Common fig</name>
    <dbReference type="NCBI Taxonomy" id="3494"/>
    <lineage>
        <taxon>Eukaryota</taxon>
        <taxon>Viridiplantae</taxon>
        <taxon>Streptophyta</taxon>
        <taxon>Embryophyta</taxon>
        <taxon>Tracheophyta</taxon>
        <taxon>Spermatophyta</taxon>
        <taxon>Magnoliopsida</taxon>
        <taxon>eudicotyledons</taxon>
        <taxon>Gunneridae</taxon>
        <taxon>Pentapetalae</taxon>
        <taxon>rosids</taxon>
        <taxon>fabids</taxon>
        <taxon>Rosales</taxon>
        <taxon>Moraceae</taxon>
        <taxon>Ficeae</taxon>
        <taxon>Ficus</taxon>
    </lineage>
</organism>
<gene>
    <name evidence="2" type="ORF">TIFTF001_030698</name>
</gene>
<dbReference type="AlphaFoldDB" id="A0AA88DTK5"/>
<dbReference type="EMBL" id="BTGU01000114">
    <property type="protein sequence ID" value="GMN61607.1"/>
    <property type="molecule type" value="Genomic_DNA"/>
</dbReference>
<evidence type="ECO:0000256" key="1">
    <source>
        <dbReference type="SAM" id="MobiDB-lite"/>
    </source>
</evidence>
<name>A0AA88DTK5_FICCA</name>
<feature type="region of interest" description="Disordered" evidence="1">
    <location>
        <begin position="17"/>
        <end position="79"/>
    </location>
</feature>
<evidence type="ECO:0000313" key="3">
    <source>
        <dbReference type="Proteomes" id="UP001187192"/>
    </source>
</evidence>
<reference evidence="2" key="1">
    <citation type="submission" date="2023-07" db="EMBL/GenBank/DDBJ databases">
        <title>draft genome sequence of fig (Ficus carica).</title>
        <authorList>
            <person name="Takahashi T."/>
            <person name="Nishimura K."/>
        </authorList>
    </citation>
    <scope>NUCLEOTIDE SEQUENCE</scope>
</reference>
<keyword evidence="3" id="KW-1185">Reference proteome</keyword>
<feature type="compositionally biased region" description="Gly residues" evidence="1">
    <location>
        <begin position="21"/>
        <end position="33"/>
    </location>
</feature>
<accession>A0AA88DTK5</accession>
<comment type="caution">
    <text evidence="2">The sequence shown here is derived from an EMBL/GenBank/DDBJ whole genome shotgun (WGS) entry which is preliminary data.</text>
</comment>
<dbReference type="Proteomes" id="UP001187192">
    <property type="component" value="Unassembled WGS sequence"/>
</dbReference>
<proteinExistence type="predicted"/>
<evidence type="ECO:0000313" key="2">
    <source>
        <dbReference type="EMBL" id="GMN61607.1"/>
    </source>
</evidence>
<feature type="compositionally biased region" description="Basic residues" evidence="1">
    <location>
        <begin position="35"/>
        <end position="57"/>
    </location>
</feature>
<protein>
    <submittedName>
        <fullName evidence="2">Uncharacterized protein</fullName>
    </submittedName>
</protein>